<sequence length="309" mass="34220">MTKLFDVDGANLDRGFINLKAAESRYEQQLHDQIEAMWATYEPYADPDFPQGFARDVDGRFWEMYLGCTLLEAGRTLLPVVDRQRQGGQPDLCVLDEGRRIWIEAIAPDEGAPGPDQIVRPIPINQGGGLVAAPIRQAQLRTSGAFWTKAQQIARYIEQGVIAPEDTRIVAISASRFGVYVAERPLPLIMTTLFPIGDAYITIDRATGDVVEEGFHAAPLIDRARNPIPRTAFLDERFADISGVIWSRVGLGNMSRRGRPVTYVHNPLARVPLPANWGVWDREFVATPNGDGWEASDILAPADAAEAQR</sequence>
<dbReference type="Proteomes" id="UP000702952">
    <property type="component" value="Unassembled WGS sequence"/>
</dbReference>
<reference evidence="1" key="1">
    <citation type="journal article" date="2020" name="Science">
        <title>Unexpected conservation and global transmission of agrobacterial virulence plasmids.</title>
        <authorList>
            <person name="Weisberg A.J."/>
            <person name="Davis E.W. 2nd"/>
            <person name="Tabima J."/>
            <person name="Belcher M.S."/>
            <person name="Miller M."/>
            <person name="Kuo C.H."/>
            <person name="Loper J.E."/>
            <person name="Grunwald N.J."/>
            <person name="Putnam M.L."/>
            <person name="Chang J.H."/>
        </authorList>
    </citation>
    <scope>NUCLEOTIDE SEQUENCE</scope>
    <source>
        <strain evidence="1">17-1853-1a</strain>
    </source>
</reference>
<protein>
    <submittedName>
        <fullName evidence="1">Uncharacterized protein</fullName>
    </submittedName>
</protein>
<proteinExistence type="predicted"/>
<dbReference type="RefSeq" id="WP_174018865.1">
    <property type="nucleotide sequence ID" value="NZ_JAAMAW010000021.1"/>
</dbReference>
<evidence type="ECO:0000313" key="2">
    <source>
        <dbReference type="Proteomes" id="UP000702952"/>
    </source>
</evidence>
<evidence type="ECO:0000313" key="1">
    <source>
        <dbReference type="EMBL" id="NTC29734.1"/>
    </source>
</evidence>
<dbReference type="EMBL" id="JAAMAY010000027">
    <property type="protein sequence ID" value="NTC29734.1"/>
    <property type="molecule type" value="Genomic_DNA"/>
</dbReference>
<accession>A0AA44F5F3</accession>
<comment type="caution">
    <text evidence="1">The sequence shown here is derived from an EMBL/GenBank/DDBJ whole genome shotgun (WGS) entry which is preliminary data.</text>
</comment>
<organism evidence="1 2">
    <name type="scientific">Agrobacterium tumefaciens</name>
    <dbReference type="NCBI Taxonomy" id="358"/>
    <lineage>
        <taxon>Bacteria</taxon>
        <taxon>Pseudomonadati</taxon>
        <taxon>Pseudomonadota</taxon>
        <taxon>Alphaproteobacteria</taxon>
        <taxon>Hyphomicrobiales</taxon>
        <taxon>Rhizobiaceae</taxon>
        <taxon>Rhizobium/Agrobacterium group</taxon>
        <taxon>Agrobacterium</taxon>
        <taxon>Agrobacterium tumefaciens complex</taxon>
    </lineage>
</organism>
<dbReference type="AlphaFoldDB" id="A0AA44F5F3"/>
<name>A0AA44F5F3_AGRTU</name>
<gene>
    <name evidence="1" type="ORF">G6M46_16490</name>
</gene>